<dbReference type="Proteomes" id="UP001142374">
    <property type="component" value="Unassembled WGS sequence"/>
</dbReference>
<comment type="caution">
    <text evidence="2">The sequence shown here is derived from an EMBL/GenBank/DDBJ whole genome shotgun (WGS) entry which is preliminary data.</text>
</comment>
<dbReference type="EMBL" id="JANIID010000009">
    <property type="protein sequence ID" value="MCQ8770760.1"/>
    <property type="molecule type" value="Genomic_DNA"/>
</dbReference>
<organism evidence="2 3">
    <name type="scientific">Streptomyces telluris</name>
    <dbReference type="NCBI Taxonomy" id="2720021"/>
    <lineage>
        <taxon>Bacteria</taxon>
        <taxon>Bacillati</taxon>
        <taxon>Actinomycetota</taxon>
        <taxon>Actinomycetes</taxon>
        <taxon>Kitasatosporales</taxon>
        <taxon>Streptomycetaceae</taxon>
        <taxon>Streptomyces</taxon>
    </lineage>
</organism>
<dbReference type="Gene3D" id="3.30.9.40">
    <property type="match status" value="1"/>
</dbReference>
<evidence type="ECO:0000259" key="1">
    <source>
        <dbReference type="Pfam" id="PF17885"/>
    </source>
</evidence>
<dbReference type="RefSeq" id="WP_168093970.1">
    <property type="nucleotide sequence ID" value="NZ_JAATER010000195.1"/>
</dbReference>
<proteinExistence type="predicted"/>
<gene>
    <name evidence="2" type="ORF">NQU55_13390</name>
</gene>
<name>A0A9X2RP60_9ACTN</name>
<feature type="domain" description="Styrene monooxygenase StyA putative substrate binding" evidence="1">
    <location>
        <begin position="166"/>
        <end position="274"/>
    </location>
</feature>
<reference evidence="2" key="1">
    <citation type="submission" date="2022-06" db="EMBL/GenBank/DDBJ databases">
        <title>WGS of actinobacteria.</title>
        <authorList>
            <person name="Thawai C."/>
        </authorList>
    </citation>
    <scope>NUCLEOTIDE SEQUENCE</scope>
    <source>
        <strain evidence="2">AA8</strain>
    </source>
</reference>
<keyword evidence="3" id="KW-1185">Reference proteome</keyword>
<dbReference type="Pfam" id="PF17885">
    <property type="entry name" value="Smoa_sbd"/>
    <property type="match status" value="1"/>
</dbReference>
<accession>A0A9X2RP60</accession>
<dbReference type="InterPro" id="IPR041654">
    <property type="entry name" value="StyA_sbd"/>
</dbReference>
<dbReference type="SUPFAM" id="SSF51905">
    <property type="entry name" value="FAD/NAD(P)-binding domain"/>
    <property type="match status" value="1"/>
</dbReference>
<evidence type="ECO:0000313" key="3">
    <source>
        <dbReference type="Proteomes" id="UP001142374"/>
    </source>
</evidence>
<protein>
    <submittedName>
        <fullName evidence="2">FAD-binding oxidoreductase</fullName>
    </submittedName>
</protein>
<dbReference type="Gene3D" id="3.50.50.60">
    <property type="entry name" value="FAD/NAD(P)-binding domain"/>
    <property type="match status" value="1"/>
</dbReference>
<dbReference type="AlphaFoldDB" id="A0A9X2RP60"/>
<sequence>MRRIAVVGAGQAGLQLALGLRPEKPPEEPAESYGATEPYEVTEAYEVTLYAARGPAEVRAGRILSTQVMFGPALALERAAGLNRWEARTPRMTAIRMAVTEGPYARAGGITVPLDAPAQSVDQRVKTAGWLELFEERGGRVVYGTVGPEDLPGIAAAHDLTVIATGHGPLAGIFARDGRHSPYDRPQRTLAACYVRGTHGPDGHGGPHGRINPVDGAGEFYVLHGLTLDGPCEMLLWEAVPGGPLDVWGDRPGPGAFVERSLELLRGRLPREYELCRGMEPTDGGAALTGAVTPVVRHPVAQVAPGAYVLGMADAVVLNDPIGGQGANSAARCADRYLREITGRGERPFDRTWMLRAFAAHWEHARHVTAFTNLLLGPPPEHVQRVMSAAAHHPEVAHRYINGYADPAGFQDWFMDADRADAYLAAVGAAGTARAAGPAAG</sequence>
<evidence type="ECO:0000313" key="2">
    <source>
        <dbReference type="EMBL" id="MCQ8770760.1"/>
    </source>
</evidence>
<dbReference type="InterPro" id="IPR036188">
    <property type="entry name" value="FAD/NAD-bd_sf"/>
</dbReference>